<evidence type="ECO:0000256" key="1">
    <source>
        <dbReference type="SAM" id="MobiDB-lite"/>
    </source>
</evidence>
<dbReference type="AlphaFoldDB" id="A0AAE1AHJ2"/>
<comment type="caution">
    <text evidence="2">The sequence shown here is derived from an EMBL/GenBank/DDBJ whole genome shotgun (WGS) entry which is preliminary data.</text>
</comment>
<organism evidence="2 3">
    <name type="scientific">Elysia crispata</name>
    <name type="common">lettuce slug</name>
    <dbReference type="NCBI Taxonomy" id="231223"/>
    <lineage>
        <taxon>Eukaryota</taxon>
        <taxon>Metazoa</taxon>
        <taxon>Spiralia</taxon>
        <taxon>Lophotrochozoa</taxon>
        <taxon>Mollusca</taxon>
        <taxon>Gastropoda</taxon>
        <taxon>Heterobranchia</taxon>
        <taxon>Euthyneura</taxon>
        <taxon>Panpulmonata</taxon>
        <taxon>Sacoglossa</taxon>
        <taxon>Placobranchoidea</taxon>
        <taxon>Plakobranchidae</taxon>
        <taxon>Elysia</taxon>
    </lineage>
</organism>
<gene>
    <name evidence="2" type="ORF">RRG08_025293</name>
</gene>
<evidence type="ECO:0000313" key="3">
    <source>
        <dbReference type="Proteomes" id="UP001283361"/>
    </source>
</evidence>
<name>A0AAE1AHJ2_9GAST</name>
<sequence length="111" mass="12227">MASCPILTPQETPMQTDSVRPHPLARERSDSNPSSKVLNAQPGPTTWAVHVAGSVARRAYRTAAVYSQVLWRVERLEGEVARGSTHLALLAWGEPRKTCFLSRGGFKDLRS</sequence>
<proteinExistence type="predicted"/>
<protein>
    <submittedName>
        <fullName evidence="2">Uncharacterized protein</fullName>
    </submittedName>
</protein>
<keyword evidence="3" id="KW-1185">Reference proteome</keyword>
<feature type="region of interest" description="Disordered" evidence="1">
    <location>
        <begin position="1"/>
        <end position="43"/>
    </location>
</feature>
<dbReference type="Proteomes" id="UP001283361">
    <property type="component" value="Unassembled WGS sequence"/>
</dbReference>
<reference evidence="2" key="1">
    <citation type="journal article" date="2023" name="G3 (Bethesda)">
        <title>A reference genome for the long-term kleptoplast-retaining sea slug Elysia crispata morphotype clarki.</title>
        <authorList>
            <person name="Eastman K.E."/>
            <person name="Pendleton A.L."/>
            <person name="Shaikh M.A."/>
            <person name="Suttiyut T."/>
            <person name="Ogas R."/>
            <person name="Tomko P."/>
            <person name="Gavelis G."/>
            <person name="Widhalm J.R."/>
            <person name="Wisecaver J.H."/>
        </authorList>
    </citation>
    <scope>NUCLEOTIDE SEQUENCE</scope>
    <source>
        <strain evidence="2">ECLA1</strain>
    </source>
</reference>
<evidence type="ECO:0000313" key="2">
    <source>
        <dbReference type="EMBL" id="KAK3787341.1"/>
    </source>
</evidence>
<feature type="compositionally biased region" description="Polar residues" evidence="1">
    <location>
        <begin position="9"/>
        <end position="18"/>
    </location>
</feature>
<accession>A0AAE1AHJ2</accession>
<dbReference type="EMBL" id="JAWDGP010001867">
    <property type="protein sequence ID" value="KAK3787341.1"/>
    <property type="molecule type" value="Genomic_DNA"/>
</dbReference>
<feature type="compositionally biased region" description="Polar residues" evidence="1">
    <location>
        <begin position="31"/>
        <end position="43"/>
    </location>
</feature>